<dbReference type="Proteomes" id="UP001388673">
    <property type="component" value="Unassembled WGS sequence"/>
</dbReference>
<keyword evidence="3" id="KW-0732">Signal</keyword>
<dbReference type="EMBL" id="JBCAWK010000004">
    <property type="protein sequence ID" value="KAK8861187.1"/>
    <property type="molecule type" value="Genomic_DNA"/>
</dbReference>
<keyword evidence="2" id="KW-1015">Disulfide bond</keyword>
<evidence type="ECO:0000256" key="1">
    <source>
        <dbReference type="ARBA" id="ARBA00022801"/>
    </source>
</evidence>
<dbReference type="Gene3D" id="3.40.50.1820">
    <property type="entry name" value="alpha/beta hydrolase"/>
    <property type="match status" value="1"/>
</dbReference>
<dbReference type="InterPro" id="IPR000675">
    <property type="entry name" value="Cutinase/axe"/>
</dbReference>
<reference evidence="4 5" key="1">
    <citation type="journal article" date="2024" name="bioRxiv">
        <title>Comparative genomics of Cryptococcus and Kwoniella reveals pathogenesis evolution and contrasting karyotype dynamics via intercentromeric recombination or chromosome fusion.</title>
        <authorList>
            <person name="Coelho M.A."/>
            <person name="David-Palma M."/>
            <person name="Shea T."/>
            <person name="Bowers K."/>
            <person name="McGinley-Smith S."/>
            <person name="Mohammad A.W."/>
            <person name="Gnirke A."/>
            <person name="Yurkov A.M."/>
            <person name="Nowrousian M."/>
            <person name="Sun S."/>
            <person name="Cuomo C.A."/>
            <person name="Heitman J."/>
        </authorList>
    </citation>
    <scope>NUCLEOTIDE SEQUENCE [LARGE SCALE GENOMIC DNA]</scope>
    <source>
        <strain evidence="4 5">CBS 13917</strain>
    </source>
</reference>
<dbReference type="Pfam" id="PF01083">
    <property type="entry name" value="Cutinase"/>
    <property type="match status" value="1"/>
</dbReference>
<evidence type="ECO:0000313" key="4">
    <source>
        <dbReference type="EMBL" id="KAK8861187.1"/>
    </source>
</evidence>
<evidence type="ECO:0000256" key="3">
    <source>
        <dbReference type="SAM" id="SignalP"/>
    </source>
</evidence>
<gene>
    <name evidence="4" type="ORF">IAR55_002006</name>
</gene>
<comment type="caution">
    <text evidence="4">The sequence shown here is derived from an EMBL/GenBank/DDBJ whole genome shotgun (WGS) entry which is preliminary data.</text>
</comment>
<dbReference type="PANTHER" id="PTHR33630">
    <property type="entry name" value="CUTINASE RV1984C-RELATED-RELATED"/>
    <property type="match status" value="1"/>
</dbReference>
<accession>A0AAW0YQ01</accession>
<sequence>MLVRVAFLLLVCSLLARSIPLTPRDNEPRATCPTYMVIEAPGLADSAGSWTSPTTNQLLKALPGGERYLLKTPPPSSDNGPNSDGAVLISHAAAGSLEMVQTVATTFATCPTTKIVIFGYSYGTIEAILALNDPALVRLPIAAVIMYGNCFWHAGRPENRGTATSGTSVCGQAEGLGTPITFEDVTADFCLANDYLCTGAPYSSRANTHWSYKNSNWQTEAVQFAVDRIKSGNNIPIGV</sequence>
<dbReference type="SUPFAM" id="SSF53474">
    <property type="entry name" value="alpha/beta-Hydrolases"/>
    <property type="match status" value="1"/>
</dbReference>
<dbReference type="KEGG" id="kne:92179265"/>
<name>A0AAW0YQ01_9TREE</name>
<dbReference type="RefSeq" id="XP_066803812.1">
    <property type="nucleotide sequence ID" value="XM_066945123.1"/>
</dbReference>
<dbReference type="GeneID" id="92179265"/>
<dbReference type="GO" id="GO:0052689">
    <property type="term" value="F:carboxylic ester hydrolase activity"/>
    <property type="evidence" value="ECO:0007669"/>
    <property type="project" value="UniProtKB-ARBA"/>
</dbReference>
<protein>
    <recommendedName>
        <fullName evidence="6">Cutinase</fullName>
    </recommendedName>
</protein>
<dbReference type="AlphaFoldDB" id="A0AAW0YQ01"/>
<evidence type="ECO:0000313" key="5">
    <source>
        <dbReference type="Proteomes" id="UP001388673"/>
    </source>
</evidence>
<keyword evidence="5" id="KW-1185">Reference proteome</keyword>
<dbReference type="SMART" id="SM01110">
    <property type="entry name" value="Cutinase"/>
    <property type="match status" value="1"/>
</dbReference>
<evidence type="ECO:0000256" key="2">
    <source>
        <dbReference type="ARBA" id="ARBA00023157"/>
    </source>
</evidence>
<feature type="chain" id="PRO_5043452325" description="Cutinase" evidence="3">
    <location>
        <begin position="19"/>
        <end position="239"/>
    </location>
</feature>
<dbReference type="InterPro" id="IPR029058">
    <property type="entry name" value="AB_hydrolase_fold"/>
</dbReference>
<proteinExistence type="predicted"/>
<feature type="signal peptide" evidence="3">
    <location>
        <begin position="1"/>
        <end position="18"/>
    </location>
</feature>
<organism evidence="4 5">
    <name type="scientific">Kwoniella newhampshirensis</name>
    <dbReference type="NCBI Taxonomy" id="1651941"/>
    <lineage>
        <taxon>Eukaryota</taxon>
        <taxon>Fungi</taxon>
        <taxon>Dikarya</taxon>
        <taxon>Basidiomycota</taxon>
        <taxon>Agaricomycotina</taxon>
        <taxon>Tremellomycetes</taxon>
        <taxon>Tremellales</taxon>
        <taxon>Cryptococcaceae</taxon>
        <taxon>Kwoniella</taxon>
    </lineage>
</organism>
<evidence type="ECO:0008006" key="6">
    <source>
        <dbReference type="Google" id="ProtNLM"/>
    </source>
</evidence>
<keyword evidence="1" id="KW-0378">Hydrolase</keyword>
<dbReference type="PANTHER" id="PTHR33630:SF9">
    <property type="entry name" value="CUTINASE 4"/>
    <property type="match status" value="1"/>
</dbReference>